<keyword evidence="1 3" id="KW-0853">WD repeat</keyword>
<dbReference type="Proteomes" id="UP001063166">
    <property type="component" value="Unassembled WGS sequence"/>
</dbReference>
<feature type="repeat" description="WD" evidence="3">
    <location>
        <begin position="1257"/>
        <end position="1298"/>
    </location>
</feature>
<dbReference type="InterPro" id="IPR015943">
    <property type="entry name" value="WD40/YVTN_repeat-like_dom_sf"/>
</dbReference>
<dbReference type="CDD" id="cd00200">
    <property type="entry name" value="WD40"/>
    <property type="match status" value="2"/>
</dbReference>
<dbReference type="Pfam" id="PF00400">
    <property type="entry name" value="WD40"/>
    <property type="match status" value="18"/>
</dbReference>
<feature type="repeat" description="WD" evidence="3">
    <location>
        <begin position="1557"/>
        <end position="1592"/>
    </location>
</feature>
<evidence type="ECO:0000313" key="6">
    <source>
        <dbReference type="Proteomes" id="UP001063166"/>
    </source>
</evidence>
<organism evidence="5 6">
    <name type="scientific">Lyophyllum shimeji</name>
    <name type="common">Hon-shimeji</name>
    <name type="synonym">Tricholoma shimeji</name>
    <dbReference type="NCBI Taxonomy" id="47721"/>
    <lineage>
        <taxon>Eukaryota</taxon>
        <taxon>Fungi</taxon>
        <taxon>Dikarya</taxon>
        <taxon>Basidiomycota</taxon>
        <taxon>Agaricomycotina</taxon>
        <taxon>Agaricomycetes</taxon>
        <taxon>Agaricomycetidae</taxon>
        <taxon>Agaricales</taxon>
        <taxon>Tricholomatineae</taxon>
        <taxon>Lyophyllaceae</taxon>
        <taxon>Lyophyllum</taxon>
    </lineage>
</organism>
<dbReference type="EMBL" id="BRPK01000011">
    <property type="protein sequence ID" value="GLB41995.1"/>
    <property type="molecule type" value="Genomic_DNA"/>
</dbReference>
<feature type="repeat" description="WD" evidence="3">
    <location>
        <begin position="959"/>
        <end position="1000"/>
    </location>
</feature>
<feature type="repeat" description="WD" evidence="3">
    <location>
        <begin position="1299"/>
        <end position="1340"/>
    </location>
</feature>
<dbReference type="Gene3D" id="3.40.50.300">
    <property type="entry name" value="P-loop containing nucleotide triphosphate hydrolases"/>
    <property type="match status" value="1"/>
</dbReference>
<feature type="repeat" description="WD" evidence="3">
    <location>
        <begin position="1043"/>
        <end position="1084"/>
    </location>
</feature>
<dbReference type="SMART" id="SM00320">
    <property type="entry name" value="WD40"/>
    <property type="match status" value="18"/>
</dbReference>
<proteinExistence type="predicted"/>
<dbReference type="PROSITE" id="PS50294">
    <property type="entry name" value="WD_REPEATS_REGION"/>
    <property type="match status" value="15"/>
</dbReference>
<keyword evidence="2" id="KW-0677">Repeat</keyword>
<feature type="repeat" description="WD" evidence="3">
    <location>
        <begin position="843"/>
        <end position="877"/>
    </location>
</feature>
<dbReference type="SUPFAM" id="SSF52540">
    <property type="entry name" value="P-loop containing nucleoside triphosphate hydrolases"/>
    <property type="match status" value="1"/>
</dbReference>
<dbReference type="OrthoDB" id="3027122at2759"/>
<dbReference type="SUPFAM" id="SSF50978">
    <property type="entry name" value="WD40 repeat-like"/>
    <property type="match status" value="3"/>
</dbReference>
<dbReference type="InterPro" id="IPR027417">
    <property type="entry name" value="P-loop_NTPase"/>
</dbReference>
<reference evidence="5" key="1">
    <citation type="submission" date="2022-07" db="EMBL/GenBank/DDBJ databases">
        <title>The genome of Lyophyllum shimeji provides insight into the initial evolution of ectomycorrhizal fungal genome.</title>
        <authorList>
            <person name="Kobayashi Y."/>
            <person name="Shibata T."/>
            <person name="Hirakawa H."/>
            <person name="Shigenobu S."/>
            <person name="Nishiyama T."/>
            <person name="Yamada A."/>
            <person name="Hasebe M."/>
            <person name="Kawaguchi M."/>
        </authorList>
    </citation>
    <scope>NUCLEOTIDE SEQUENCE</scope>
    <source>
        <strain evidence="5">AT787</strain>
    </source>
</reference>
<protein>
    <recommendedName>
        <fullName evidence="4">Nephrocystin 3-like N-terminal domain-containing protein</fullName>
    </recommendedName>
</protein>
<feature type="repeat" description="WD" evidence="3">
    <location>
        <begin position="884"/>
        <end position="916"/>
    </location>
</feature>
<comment type="caution">
    <text evidence="5">The sequence shown here is derived from an EMBL/GenBank/DDBJ whole genome shotgun (WGS) entry which is preliminary data.</text>
</comment>
<feature type="repeat" description="WD" evidence="3">
    <location>
        <begin position="1509"/>
        <end position="1550"/>
    </location>
</feature>
<name>A0A9P3US35_LYOSH</name>
<feature type="repeat" description="WD" evidence="3">
    <location>
        <begin position="917"/>
        <end position="958"/>
    </location>
</feature>
<dbReference type="PROSITE" id="PS00678">
    <property type="entry name" value="WD_REPEATS_1"/>
    <property type="match status" value="7"/>
</dbReference>
<evidence type="ECO:0000259" key="4">
    <source>
        <dbReference type="Pfam" id="PF24883"/>
    </source>
</evidence>
<sequence>MPGPSRADLSKQSGMYPLPLAQLNTGEAVVGLLTTASVSGTSTQHTDAGSTACEGLKSVVQALCECSDLFLPVKAAAEVLLNISKTDDSVLTNKDELVGDLNAKLANILLIVEVYARHSGGRLRAPLDHRIRRFCHTITAQVEEVRSQRNSHVASSESTGDAGAILETFRNISHLCDVFRIDIQPPVQAVASGVSAFSGALNTSISNSSIITVGGDYNSYGDETVKDILTRLNSGSVDKLHHRETSYKTRQSSYGDPTGCMSGTRVQVLEDMKDWAFTDSSKTVYWLVGMAGTGKSTIAHSLCEILDSKNVLGASFFCSKVSENARNARLIVPTIAHGLASSSPSIQSEVIKAIESDPTLAEPTYINLEDQFEKLIRHPIRASIGQGMKTYKIIVIDAVDECTDYRIVGSLIRLMLRSASAIPLKFFVTSRDEVLIRRAFCSIPELSTALQLHEVKKSVVEGDIRRYVERSLLEIKSLGLDQTLDAWPAPSELSRLVRHSGQLFIYAATALRYIRDGAQLYKSRLALMANQEPNSASVLQTSMIDGLYGHILEQACASKEVAERVLMRQLLSIIVFLRDPLPIKAVTSLAEIDAHLYLPSFASVIHVPTHTDSAVAPFHASFPDFVTNRTRCSPERCPSFPALLPAEGHGVLAVKCLELMNCSLKYNICNVNDDLIVLRRGRTNSSYNISPISEALKYSCRHWAAHFAELQELGPDLIVILDDFLNKHLLHWIECLSLVGELKSGTASLLKAAATLLHFKALNSRCDALRLLVDDVRQFLQMNFEVIQQNCFEVYQSALVWIPKESLIRNIYAAYVGQVPKVILGLSSSWGLPSLVMQIGSPVRCVAFSPDGGHVVVGSMNEAAQIWSATMGEMQTELEGHGMAVAFSNDGSRVAFGSWDKTVRIWNATTGELETELVGHAGPVEAVAFSNDGSRVASGSWDKTVRIWNATMGKLETELVGHAEQVTAVAFSDDGSRVASGSEDGTVRIWNTMTGELETELVGHADPVAAVVFSNDGSQVTSGSWDKTVRIWNTMTGELETELVGHADPVAAVVFSNDGSQVTSGSIDGTVCIWNTTTGKLETELVGHAEQVNAVAFSDDGSQVALGSEDGTVRIWNTTTGKLETELVGHAEFVTAVAFSNDGSRVASGSWDKTVPIWNTMTGKLETELVGHAHEVTAVAFSNDGSRVASGSKDEPVRIWNVMTGELTTELVSHAGEVVAVAFSNDSSRVITESYDKTVRTWVRIWNVMTGELKTELVGHADEVTTVVFSNDGSRVISGSFDGTVCIWNTMTGELETELVGHADEVTAVVFSNDGSQVTSGSFDGTVCIWNTTTGKLETELVGHAEQVTTVAFSNDGSRVASGSEHGTVRIWNTTTSKLETELVGHAEQVTAVAFSNDGSRVVTESYDKTVRIWNTTTGELETELVGLAGPVAAVAFSNDGSRVTFGSFNGTVRIWETMTGKLETELMGHPGQSVAVAFSNDGSRVVTESYDKTVCIWNATTGKLETELVGHAEQVTAVAFSDDGSRVASGSEDGTVRIWNTTTGELETELEGPGRVTAVEFSQDGSQVVSASSFDRTVRIWDRQAGETHILTADITLPDLSKVLQNGQGSFRIAYPVPGPTHGIDLKLAISGDEDWIMGASRDCWIPPQFRPGDADTQTFSGSHVCLGLPTGRLIILDMNVGP</sequence>
<feature type="repeat" description="WD" evidence="3">
    <location>
        <begin position="1341"/>
        <end position="1382"/>
    </location>
</feature>
<evidence type="ECO:0000256" key="1">
    <source>
        <dbReference type="ARBA" id="ARBA00022574"/>
    </source>
</evidence>
<dbReference type="InterPro" id="IPR036322">
    <property type="entry name" value="WD40_repeat_dom_sf"/>
</dbReference>
<feature type="domain" description="Nephrocystin 3-like N-terminal" evidence="4">
    <location>
        <begin position="270"/>
        <end position="431"/>
    </location>
</feature>
<feature type="repeat" description="WD" evidence="3">
    <location>
        <begin position="1425"/>
        <end position="1466"/>
    </location>
</feature>
<gene>
    <name evidence="5" type="ORF">LshimejAT787_1100100</name>
</gene>
<dbReference type="Gene3D" id="2.130.10.10">
    <property type="entry name" value="YVTN repeat-like/Quinoprotein amine dehydrogenase"/>
    <property type="match status" value="5"/>
</dbReference>
<feature type="repeat" description="WD" evidence="3">
    <location>
        <begin position="1001"/>
        <end position="1042"/>
    </location>
</feature>
<keyword evidence="6" id="KW-1185">Reference proteome</keyword>
<dbReference type="PANTHER" id="PTHR19879">
    <property type="entry name" value="TRANSCRIPTION INITIATION FACTOR TFIID"/>
    <property type="match status" value="1"/>
</dbReference>
<evidence type="ECO:0000313" key="5">
    <source>
        <dbReference type="EMBL" id="GLB41995.1"/>
    </source>
</evidence>
<dbReference type="PROSITE" id="PS50082">
    <property type="entry name" value="WD_REPEATS_2"/>
    <property type="match status" value="18"/>
</dbReference>
<dbReference type="PANTHER" id="PTHR19879:SF9">
    <property type="entry name" value="TRANSCRIPTION INITIATION FACTOR TFIID SUBUNIT 5"/>
    <property type="match status" value="1"/>
</dbReference>
<feature type="repeat" description="WD" evidence="3">
    <location>
        <begin position="1383"/>
        <end position="1424"/>
    </location>
</feature>
<accession>A0A9P3US35</accession>
<dbReference type="Pfam" id="PF24883">
    <property type="entry name" value="NPHP3_N"/>
    <property type="match status" value="1"/>
</dbReference>
<evidence type="ECO:0000256" key="3">
    <source>
        <dbReference type="PROSITE-ProRule" id="PRU00221"/>
    </source>
</evidence>
<feature type="repeat" description="WD" evidence="3">
    <location>
        <begin position="1127"/>
        <end position="1168"/>
    </location>
</feature>
<feature type="repeat" description="WD" evidence="3">
    <location>
        <begin position="1169"/>
        <end position="1210"/>
    </location>
</feature>
<dbReference type="PRINTS" id="PR00320">
    <property type="entry name" value="GPROTEINBRPT"/>
</dbReference>
<feature type="repeat" description="WD" evidence="3">
    <location>
        <begin position="1467"/>
        <end position="1508"/>
    </location>
</feature>
<feature type="repeat" description="WD" evidence="3">
    <location>
        <begin position="1085"/>
        <end position="1126"/>
    </location>
</feature>
<dbReference type="InterPro" id="IPR020472">
    <property type="entry name" value="WD40_PAC1"/>
</dbReference>
<dbReference type="InterPro" id="IPR001680">
    <property type="entry name" value="WD40_rpt"/>
</dbReference>
<feature type="repeat" description="WD" evidence="3">
    <location>
        <begin position="1211"/>
        <end position="1242"/>
    </location>
</feature>
<dbReference type="InterPro" id="IPR019775">
    <property type="entry name" value="WD40_repeat_CS"/>
</dbReference>
<dbReference type="InterPro" id="IPR056884">
    <property type="entry name" value="NPHP3-like_N"/>
</dbReference>
<evidence type="ECO:0000256" key="2">
    <source>
        <dbReference type="ARBA" id="ARBA00022737"/>
    </source>
</evidence>